<evidence type="ECO:0000313" key="3">
    <source>
        <dbReference type="Proteomes" id="UP001610446"/>
    </source>
</evidence>
<feature type="region of interest" description="Disordered" evidence="1">
    <location>
        <begin position="139"/>
        <end position="165"/>
    </location>
</feature>
<protein>
    <submittedName>
        <fullName evidence="2">Uncharacterized protein</fullName>
    </submittedName>
</protein>
<keyword evidence="3" id="KW-1185">Reference proteome</keyword>
<organism evidence="2 3">
    <name type="scientific">Aspergillus pseudoustus</name>
    <dbReference type="NCBI Taxonomy" id="1810923"/>
    <lineage>
        <taxon>Eukaryota</taxon>
        <taxon>Fungi</taxon>
        <taxon>Dikarya</taxon>
        <taxon>Ascomycota</taxon>
        <taxon>Pezizomycotina</taxon>
        <taxon>Eurotiomycetes</taxon>
        <taxon>Eurotiomycetidae</taxon>
        <taxon>Eurotiales</taxon>
        <taxon>Aspergillaceae</taxon>
        <taxon>Aspergillus</taxon>
        <taxon>Aspergillus subgen. Nidulantes</taxon>
    </lineage>
</organism>
<sequence length="165" mass="18505">MVERVHSIALGFEKPTSPNAPEHWILMVYLVGTFTGTYYHAVPAKSKPEPKGNSIRKFGDRRQQQPPRYIIIMHANKRVDAPSFSEVKVLSYIAEPVLWRVIDAAMRARPQESKEYVLETLGTLEGQGIVPLGTVKEYGGMREESGIPPTQEDGEGEQERGRGEI</sequence>
<dbReference type="EMBL" id="JBFXLU010000423">
    <property type="protein sequence ID" value="KAL2826896.1"/>
    <property type="molecule type" value="Genomic_DNA"/>
</dbReference>
<dbReference type="Proteomes" id="UP001610446">
    <property type="component" value="Unassembled WGS sequence"/>
</dbReference>
<gene>
    <name evidence="2" type="ORF">BJY01DRAFT_255873</name>
</gene>
<name>A0ABR4IGK9_9EURO</name>
<proteinExistence type="predicted"/>
<accession>A0ABR4IGK9</accession>
<reference evidence="2 3" key="1">
    <citation type="submission" date="2024-07" db="EMBL/GenBank/DDBJ databases">
        <title>Section-level genome sequencing and comparative genomics of Aspergillus sections Usti and Cavernicolus.</title>
        <authorList>
            <consortium name="Lawrence Berkeley National Laboratory"/>
            <person name="Nybo J.L."/>
            <person name="Vesth T.C."/>
            <person name="Theobald S."/>
            <person name="Frisvad J.C."/>
            <person name="Larsen T.O."/>
            <person name="Kjaerboelling I."/>
            <person name="Rothschild-Mancinelli K."/>
            <person name="Lyhne E.K."/>
            <person name="Kogle M.E."/>
            <person name="Barry K."/>
            <person name="Clum A."/>
            <person name="Na H."/>
            <person name="Ledsgaard L."/>
            <person name="Lin J."/>
            <person name="Lipzen A."/>
            <person name="Kuo A."/>
            <person name="Riley R."/>
            <person name="Mondo S."/>
            <person name="Labutti K."/>
            <person name="Haridas S."/>
            <person name="Pangalinan J."/>
            <person name="Salamov A.A."/>
            <person name="Simmons B.A."/>
            <person name="Magnuson J.K."/>
            <person name="Chen J."/>
            <person name="Drula E."/>
            <person name="Henrissat B."/>
            <person name="Wiebenga A."/>
            <person name="Lubbers R.J."/>
            <person name="Gomes A.C."/>
            <person name="Makela M.R."/>
            <person name="Stajich J."/>
            <person name="Grigoriev I.V."/>
            <person name="Mortensen U.H."/>
            <person name="De Vries R.P."/>
            <person name="Baker S.E."/>
            <person name="Andersen M.R."/>
        </authorList>
    </citation>
    <scope>NUCLEOTIDE SEQUENCE [LARGE SCALE GENOMIC DNA]</scope>
    <source>
        <strain evidence="2 3">CBS 123904</strain>
    </source>
</reference>
<evidence type="ECO:0000256" key="1">
    <source>
        <dbReference type="SAM" id="MobiDB-lite"/>
    </source>
</evidence>
<comment type="caution">
    <text evidence="2">The sequence shown here is derived from an EMBL/GenBank/DDBJ whole genome shotgun (WGS) entry which is preliminary data.</text>
</comment>
<evidence type="ECO:0000313" key="2">
    <source>
        <dbReference type="EMBL" id="KAL2826896.1"/>
    </source>
</evidence>